<evidence type="ECO:0000313" key="3">
    <source>
        <dbReference type="Proteomes" id="UP000007635"/>
    </source>
</evidence>
<feature type="region of interest" description="Disordered" evidence="1">
    <location>
        <begin position="163"/>
        <end position="208"/>
    </location>
</feature>
<dbReference type="Proteomes" id="UP000007635">
    <property type="component" value="Chromosome IV"/>
</dbReference>
<dbReference type="Ensembl" id="ENSGACT00000087872.1">
    <property type="protein sequence ID" value="ENSGACP00000035158.1"/>
    <property type="gene ID" value="ENSGACG00000019334.2"/>
</dbReference>
<dbReference type="AlphaFoldDB" id="A0AAQ4PB58"/>
<accession>A0AAQ4PB58</accession>
<evidence type="ECO:0000313" key="2">
    <source>
        <dbReference type="Ensembl" id="ENSGACP00000035158.1"/>
    </source>
</evidence>
<feature type="compositionally biased region" description="Acidic residues" evidence="1">
    <location>
        <begin position="165"/>
        <end position="189"/>
    </location>
</feature>
<dbReference type="PANTHER" id="PTHR28674:SF1">
    <property type="entry name" value="NOP PROTEIN CHAPERONE 1"/>
    <property type="match status" value="1"/>
</dbReference>
<dbReference type="GO" id="GO:0062064">
    <property type="term" value="F:box C/D methylation guide snoRNP complex binding"/>
    <property type="evidence" value="ECO:0007669"/>
    <property type="project" value="TreeGrafter"/>
</dbReference>
<dbReference type="Pfam" id="PF15370">
    <property type="entry name" value="NOPCHAP1"/>
    <property type="match status" value="1"/>
</dbReference>
<organism evidence="2 3">
    <name type="scientific">Gasterosteus aculeatus aculeatus</name>
    <name type="common">three-spined stickleback</name>
    <dbReference type="NCBI Taxonomy" id="481459"/>
    <lineage>
        <taxon>Eukaryota</taxon>
        <taxon>Metazoa</taxon>
        <taxon>Chordata</taxon>
        <taxon>Craniata</taxon>
        <taxon>Vertebrata</taxon>
        <taxon>Euteleostomi</taxon>
        <taxon>Actinopterygii</taxon>
        <taxon>Neopterygii</taxon>
        <taxon>Teleostei</taxon>
        <taxon>Neoteleostei</taxon>
        <taxon>Acanthomorphata</taxon>
        <taxon>Eupercaria</taxon>
        <taxon>Perciformes</taxon>
        <taxon>Cottioidei</taxon>
        <taxon>Gasterosteales</taxon>
        <taxon>Gasterosteidae</taxon>
        <taxon>Gasterosteus</taxon>
    </lineage>
</organism>
<dbReference type="GO" id="GO:0000492">
    <property type="term" value="P:box C/D snoRNP assembly"/>
    <property type="evidence" value="ECO:0007669"/>
    <property type="project" value="InterPro"/>
</dbReference>
<protein>
    <submittedName>
        <fullName evidence="2">NOP protein chaperone 1</fullName>
    </submittedName>
</protein>
<evidence type="ECO:0000256" key="1">
    <source>
        <dbReference type="SAM" id="MobiDB-lite"/>
    </source>
</evidence>
<reference evidence="2 3" key="1">
    <citation type="journal article" date="2021" name="G3 (Bethesda)">
        <title>Improved contiguity of the threespine stickleback genome using long-read sequencing.</title>
        <authorList>
            <person name="Nath S."/>
            <person name="Shaw D.E."/>
            <person name="White M.A."/>
        </authorList>
    </citation>
    <scope>NUCLEOTIDE SEQUENCE [LARGE SCALE GENOMIC DNA]</scope>
    <source>
        <strain evidence="2 3">Lake Benthic</strain>
    </source>
</reference>
<proteinExistence type="predicted"/>
<dbReference type="InterPro" id="IPR027921">
    <property type="entry name" value="NOPCHAP1"/>
</dbReference>
<keyword evidence="3" id="KW-1185">Reference proteome</keyword>
<name>A0AAQ4PB58_GASAC</name>
<reference evidence="2" key="3">
    <citation type="submission" date="2025-09" db="UniProtKB">
        <authorList>
            <consortium name="Ensembl"/>
        </authorList>
    </citation>
    <scope>IDENTIFICATION</scope>
</reference>
<reference evidence="2" key="2">
    <citation type="submission" date="2025-08" db="UniProtKB">
        <authorList>
            <consortium name="Ensembl"/>
        </authorList>
    </citation>
    <scope>IDENTIFICATION</scope>
</reference>
<sequence length="218" mass="24609">MDLNMKKTSSQALLSCGSGEGLNGFISRRIDEKKCKGLIKKRYNTFNSVLFSAITPELNKYSIIYVKLYLQEHEDRSICLRIFLHRAGLSEKLLLKPKAGRSLQTERVPRSSVFERLQSFLPQMAAANEKLKQQMDDAPAGHFDIEDVGEAERVIEMDVALVELSDSEDGDEEEEETSEEEESDSDEGSEVMKKSLILPGEKGKKKKVNIQVLHQQGE</sequence>
<dbReference type="PANTHER" id="PTHR28674">
    <property type="entry name" value="SIMILAR TO DNA SEGMENT, CHR 10, WAYNE STATE UNIVERSITY 102,-EXPRESSED"/>
    <property type="match status" value="1"/>
</dbReference>
<dbReference type="GeneTree" id="ENSGT00940000165155"/>